<protein>
    <submittedName>
        <fullName evidence="1">Uncharacterized protein</fullName>
    </submittedName>
</protein>
<name>A0A9P4TN80_CURKU</name>
<dbReference type="AlphaFoldDB" id="A0A9P4TN80"/>
<comment type="caution">
    <text evidence="1">The sequence shown here is derived from an EMBL/GenBank/DDBJ whole genome shotgun (WGS) entry which is preliminary data.</text>
</comment>
<dbReference type="Proteomes" id="UP000801428">
    <property type="component" value="Unassembled WGS sequence"/>
</dbReference>
<evidence type="ECO:0000313" key="1">
    <source>
        <dbReference type="EMBL" id="KAF3011199.1"/>
    </source>
</evidence>
<reference evidence="1" key="1">
    <citation type="submission" date="2019-04" db="EMBL/GenBank/DDBJ databases">
        <title>Sequencing of skin fungus with MAO and IRED activity.</title>
        <authorList>
            <person name="Marsaioli A.J."/>
            <person name="Bonatto J.M.C."/>
            <person name="Reis Junior O."/>
        </authorList>
    </citation>
    <scope>NUCLEOTIDE SEQUENCE</scope>
    <source>
        <strain evidence="1">30M1</strain>
    </source>
</reference>
<dbReference type="EMBL" id="SWKU01000001">
    <property type="protein sequence ID" value="KAF3011199.1"/>
    <property type="molecule type" value="Genomic_DNA"/>
</dbReference>
<dbReference type="OrthoDB" id="6359816at2759"/>
<evidence type="ECO:0000313" key="2">
    <source>
        <dbReference type="Proteomes" id="UP000801428"/>
    </source>
</evidence>
<dbReference type="PANTHER" id="PTHR47843">
    <property type="entry name" value="BTB DOMAIN-CONTAINING PROTEIN-RELATED"/>
    <property type="match status" value="1"/>
</dbReference>
<keyword evidence="2" id="KW-1185">Reference proteome</keyword>
<proteinExistence type="predicted"/>
<organism evidence="1 2">
    <name type="scientific">Curvularia kusanoi</name>
    <name type="common">Cochliobolus kusanoi</name>
    <dbReference type="NCBI Taxonomy" id="90978"/>
    <lineage>
        <taxon>Eukaryota</taxon>
        <taxon>Fungi</taxon>
        <taxon>Dikarya</taxon>
        <taxon>Ascomycota</taxon>
        <taxon>Pezizomycotina</taxon>
        <taxon>Dothideomycetes</taxon>
        <taxon>Pleosporomycetidae</taxon>
        <taxon>Pleosporales</taxon>
        <taxon>Pleosporineae</taxon>
        <taxon>Pleosporaceae</taxon>
        <taxon>Curvularia</taxon>
    </lineage>
</organism>
<accession>A0A9P4TN80</accession>
<gene>
    <name evidence="1" type="ORF">E8E13_011606</name>
</gene>
<dbReference type="PANTHER" id="PTHR47843:SF5">
    <property type="entry name" value="BTB_POZ DOMAIN PROTEIN"/>
    <property type="match status" value="1"/>
</dbReference>
<sequence>MVDEPEQMMFHAKMYEIGEKYVVGGLKELAREKFKRSCDSHWDTPHFAAAVRYVFSSTAEDDTGLRNITIKTISTHINVLNKPEINALLNEFNDLAVGLLEGNAALLRWDRASA</sequence>